<evidence type="ECO:0000256" key="6">
    <source>
        <dbReference type="HAMAP-Rule" id="MF_01871"/>
    </source>
</evidence>
<dbReference type="GO" id="GO:0008270">
    <property type="term" value="F:zinc ion binding"/>
    <property type="evidence" value="ECO:0007669"/>
    <property type="project" value="UniProtKB-UniRule"/>
</dbReference>
<keyword evidence="5 6" id="KW-0472">Membrane</keyword>
<dbReference type="PANTHER" id="PTHR38344">
    <property type="entry name" value="UPF0753 PROTEIN AQ_863"/>
    <property type="match status" value="1"/>
</dbReference>
<evidence type="ECO:0000313" key="10">
    <source>
        <dbReference type="Proteomes" id="UP000253065"/>
    </source>
</evidence>
<dbReference type="AlphaFoldDB" id="A0A368V164"/>
<dbReference type="InterPro" id="IPR018752">
    <property type="entry name" value="DabA"/>
</dbReference>
<gene>
    <name evidence="6" type="primary">dabA</name>
    <name evidence="8" type="ORF">DET51_105317</name>
    <name evidence="7" type="ORF">DET64_105318</name>
</gene>
<dbReference type="PANTHER" id="PTHR38344:SF1">
    <property type="entry name" value="INORGANIC CARBON TRANSPORTER SUBUNIT DABA-RELATED"/>
    <property type="match status" value="1"/>
</dbReference>
<evidence type="ECO:0000256" key="5">
    <source>
        <dbReference type="ARBA" id="ARBA00023136"/>
    </source>
</evidence>
<feature type="binding site" evidence="6">
    <location>
        <position position="515"/>
    </location>
    <ligand>
        <name>Zn(2+)</name>
        <dbReference type="ChEBI" id="CHEBI:29105"/>
    </ligand>
</feature>
<comment type="similarity">
    <text evidence="6">Belongs to the inorganic carbon transporter (TC 9.A.2) DabA family.</text>
</comment>
<name>A0A368V164_MARNT</name>
<feature type="binding site" evidence="6">
    <location>
        <position position="332"/>
    </location>
    <ligand>
        <name>Zn(2+)</name>
        <dbReference type="ChEBI" id="CHEBI:29105"/>
    </ligand>
</feature>
<evidence type="ECO:0000256" key="3">
    <source>
        <dbReference type="ARBA" id="ARBA00022723"/>
    </source>
</evidence>
<comment type="subcellular location">
    <subcellularLocation>
        <location evidence="6">Cell membrane</location>
        <topology evidence="6">Peripheral membrane protein</topology>
    </subcellularLocation>
</comment>
<dbReference type="Proteomes" id="UP000252795">
    <property type="component" value="Unassembled WGS sequence"/>
</dbReference>
<dbReference type="Proteomes" id="UP000253065">
    <property type="component" value="Unassembled WGS sequence"/>
</dbReference>
<dbReference type="RefSeq" id="WP_113879775.1">
    <property type="nucleotide sequence ID" value="NZ_QNSA01000005.1"/>
</dbReference>
<dbReference type="GO" id="GO:0005886">
    <property type="term" value="C:plasma membrane"/>
    <property type="evidence" value="ECO:0007669"/>
    <property type="project" value="UniProtKB-SubCell"/>
</dbReference>
<evidence type="ECO:0000256" key="4">
    <source>
        <dbReference type="ARBA" id="ARBA00022833"/>
    </source>
</evidence>
<dbReference type="EMBL" id="QPJB01000005">
    <property type="protein sequence ID" value="RCW34937.1"/>
    <property type="molecule type" value="Genomic_DNA"/>
</dbReference>
<organism evidence="8 9">
    <name type="scientific">Marinobacter nauticus</name>
    <name type="common">Marinobacter hydrocarbonoclasticus</name>
    <name type="synonym">Marinobacter aquaeolei</name>
    <dbReference type="NCBI Taxonomy" id="2743"/>
    <lineage>
        <taxon>Bacteria</taxon>
        <taxon>Pseudomonadati</taxon>
        <taxon>Pseudomonadota</taxon>
        <taxon>Gammaproteobacteria</taxon>
        <taxon>Pseudomonadales</taxon>
        <taxon>Marinobacteraceae</taxon>
        <taxon>Marinobacter</taxon>
    </lineage>
</organism>
<protein>
    <recommendedName>
        <fullName evidence="6">Probable inorganic carbon transporter subunit DabA</fullName>
    </recommendedName>
</protein>
<feature type="binding site" evidence="6">
    <location>
        <position position="334"/>
    </location>
    <ligand>
        <name>Zn(2+)</name>
        <dbReference type="ChEBI" id="CHEBI:29105"/>
    </ligand>
</feature>
<dbReference type="Pfam" id="PF10070">
    <property type="entry name" value="DabA"/>
    <property type="match status" value="1"/>
</dbReference>
<keyword evidence="4 6" id="KW-0862">Zinc</keyword>
<comment type="subunit">
    <text evidence="6">Forms a complex with DabB.</text>
</comment>
<evidence type="ECO:0000313" key="8">
    <source>
        <dbReference type="EMBL" id="RCW34937.1"/>
    </source>
</evidence>
<dbReference type="EMBL" id="QNSA01000005">
    <property type="protein sequence ID" value="RBP74188.1"/>
    <property type="molecule type" value="Genomic_DNA"/>
</dbReference>
<comment type="function">
    <text evidence="6">Part of an energy-coupled inorganic carbon pump.</text>
</comment>
<accession>A0A368V164</accession>
<dbReference type="HAMAP" id="MF_01871">
    <property type="entry name" value="DabA"/>
    <property type="match status" value="1"/>
</dbReference>
<keyword evidence="2 6" id="KW-1003">Cell membrane</keyword>
<sequence length="801" mass="89193">MNAPVTNSVSCEQVIPELVNEACERIAPIWPLDRWIAVNPWWGSRTGPVEKVSRELDSLFGAGLLMPPAFYRKAWDGGRIQLPHLEEAAREAGLKDDGQALLAQLSGAASNQPGFVSALGYTRRGRQEPYLEEVREEIGRACARYFDLRQNRWRVSGTKQDLYQFWLSQSGRSLARKASMEMLLKPDWQEAATTVARELPYSSRQLPLVIHHLLGQLLGWASWCRGVDWRAALGDPHESGTEHFCAQLATIWLIHEAHALINMTEAERESWQNRYVNAFDLAPASGNEQALWIWHRAYELAWQSRFIDDIRSGERSPLAEPDTVAEVQAAFCIDVRSEVIRRQLEKVYPEIRTLGVAGFFGMPIVHHRHGPTDDDARLPGLLAPVYRYSETLGSPSEDRELDRKLDSREQVRESVRRAKYSSLSTFTLVETTGLAWAWKLVRDSLNRNSAKAEAVESGRLHHCVDGYPLSDPERVNLAEGLLRAMSLTKGFASVLLLVGHGAHTDNNPNEAGLACGACGGKNGGVNARVAAELLNDRQVRAGLAERGIVMPESTIALAAEHCTITDRITIFGRDQIPDSHHRVLNTLVEKLEAAGQACRRERATSLGLNGKSDDDLLAELKRRTCNWAEVRPEWGLANNAGMVIGPRSLTRSLDLGGRCFLHDYDPSQDPSGEVLTLLMSAPMVVANWINLQYFGSVARPDIFGAGNKLLHSVVGGNLGVIEGNGVDLKIGLPLQSVFDGEHWRHEPMRLAVVIDAPAERIEAVIRGNADVRALVENRWLWLHRVEGDQTLRYDDGRWVTT</sequence>
<keyword evidence="1 6" id="KW-0813">Transport</keyword>
<evidence type="ECO:0000256" key="2">
    <source>
        <dbReference type="ARBA" id="ARBA00022475"/>
    </source>
</evidence>
<reference evidence="8 9" key="1">
    <citation type="submission" date="2018-07" db="EMBL/GenBank/DDBJ databases">
        <title>Freshwater and sediment microbial communities from various areas in North America, analyzing microbe dynamics in response to fracking.</title>
        <authorList>
            <person name="Lamendella R."/>
        </authorList>
    </citation>
    <scope>NUCLEOTIDE SEQUENCE [LARGE SCALE GENOMIC DNA]</scope>
    <source>
        <strain evidence="8 9">114E</strain>
        <strain evidence="7 10">114E_o</strain>
    </source>
</reference>
<evidence type="ECO:0000256" key="1">
    <source>
        <dbReference type="ARBA" id="ARBA00022448"/>
    </source>
</evidence>
<evidence type="ECO:0000313" key="7">
    <source>
        <dbReference type="EMBL" id="RBP74188.1"/>
    </source>
</evidence>
<keyword evidence="10" id="KW-1185">Reference proteome</keyword>
<comment type="cofactor">
    <cofactor evidence="6">
        <name>Zn(2+)</name>
        <dbReference type="ChEBI" id="CHEBI:29105"/>
    </cofactor>
</comment>
<feature type="binding site" evidence="6">
    <location>
        <position position="500"/>
    </location>
    <ligand>
        <name>Zn(2+)</name>
        <dbReference type="ChEBI" id="CHEBI:29105"/>
    </ligand>
</feature>
<evidence type="ECO:0000313" key="9">
    <source>
        <dbReference type="Proteomes" id="UP000252795"/>
    </source>
</evidence>
<keyword evidence="3 6" id="KW-0479">Metal-binding</keyword>
<comment type="caution">
    <text evidence="8">The sequence shown here is derived from an EMBL/GenBank/DDBJ whole genome shotgun (WGS) entry which is preliminary data.</text>
</comment>
<proteinExistence type="inferred from homology"/>